<sequence>MTTLRQRNAESADPQASVHEPTVPENLRTVFDPATCARKGLCPVSKIRKQGDTFESHSLYFEQHGTGPEKVVFVMGLNSTSFAWSAQVEHFGRSPNYSVLVFDNRGVGNSDTPKGPYSSSGMAEDIIVLLDYIGWTEERSLHLVGISLGGMISQGKYFLTFLAFRIPERFVSLTLAVTTAGGRPWSNIPPMHGFISLTRLLFIADNEKKIPIIVDMVYNTRWLDTKAENDSEGRTNREVQTASYRRRIAVTRPQKPLGALSQMWAGLSHSVSPARLRHISASIPKVLIITGDEDHLVRPSESKYLKDHMPEAEYTLWENTGHALHGQYPKKFNPLLERVFGEGAAKVKSTKGN</sequence>
<proteinExistence type="predicted"/>
<evidence type="ECO:0000313" key="2">
    <source>
        <dbReference type="Proteomes" id="UP000814033"/>
    </source>
</evidence>
<comment type="caution">
    <text evidence="1">The sequence shown here is derived from an EMBL/GenBank/DDBJ whole genome shotgun (WGS) entry which is preliminary data.</text>
</comment>
<reference evidence="1" key="1">
    <citation type="submission" date="2021-02" db="EMBL/GenBank/DDBJ databases">
        <authorList>
            <consortium name="DOE Joint Genome Institute"/>
            <person name="Ahrendt S."/>
            <person name="Looney B.P."/>
            <person name="Miyauchi S."/>
            <person name="Morin E."/>
            <person name="Drula E."/>
            <person name="Courty P.E."/>
            <person name="Chicoki N."/>
            <person name="Fauchery L."/>
            <person name="Kohler A."/>
            <person name="Kuo A."/>
            <person name="Labutti K."/>
            <person name="Pangilinan J."/>
            <person name="Lipzen A."/>
            <person name="Riley R."/>
            <person name="Andreopoulos W."/>
            <person name="He G."/>
            <person name="Johnson J."/>
            <person name="Barry K.W."/>
            <person name="Grigoriev I.V."/>
            <person name="Nagy L."/>
            <person name="Hibbett D."/>
            <person name="Henrissat B."/>
            <person name="Matheny P.B."/>
            <person name="Labbe J."/>
            <person name="Martin F."/>
        </authorList>
    </citation>
    <scope>NUCLEOTIDE SEQUENCE</scope>
    <source>
        <strain evidence="1">FP105234-sp</strain>
    </source>
</reference>
<accession>A0ACB8RFQ4</accession>
<dbReference type="EMBL" id="MU276051">
    <property type="protein sequence ID" value="KAI0042717.1"/>
    <property type="molecule type" value="Genomic_DNA"/>
</dbReference>
<evidence type="ECO:0000313" key="1">
    <source>
        <dbReference type="EMBL" id="KAI0042717.1"/>
    </source>
</evidence>
<dbReference type="Proteomes" id="UP000814033">
    <property type="component" value="Unassembled WGS sequence"/>
</dbReference>
<keyword evidence="2" id="KW-1185">Reference proteome</keyword>
<gene>
    <name evidence="1" type="ORF">FA95DRAFT_1635730</name>
</gene>
<protein>
    <submittedName>
        <fullName evidence="1">Alpha/beta-hydrolase</fullName>
    </submittedName>
</protein>
<reference evidence="1" key="2">
    <citation type="journal article" date="2022" name="New Phytol.">
        <title>Evolutionary transition to the ectomycorrhizal habit in the genomes of a hyperdiverse lineage of mushroom-forming fungi.</title>
        <authorList>
            <person name="Looney B."/>
            <person name="Miyauchi S."/>
            <person name="Morin E."/>
            <person name="Drula E."/>
            <person name="Courty P.E."/>
            <person name="Kohler A."/>
            <person name="Kuo A."/>
            <person name="LaButti K."/>
            <person name="Pangilinan J."/>
            <person name="Lipzen A."/>
            <person name="Riley R."/>
            <person name="Andreopoulos W."/>
            <person name="He G."/>
            <person name="Johnson J."/>
            <person name="Nolan M."/>
            <person name="Tritt A."/>
            <person name="Barry K.W."/>
            <person name="Grigoriev I.V."/>
            <person name="Nagy L.G."/>
            <person name="Hibbett D."/>
            <person name="Henrissat B."/>
            <person name="Matheny P.B."/>
            <person name="Labbe J."/>
            <person name="Martin F.M."/>
        </authorList>
    </citation>
    <scope>NUCLEOTIDE SEQUENCE</scope>
    <source>
        <strain evidence="1">FP105234-sp</strain>
    </source>
</reference>
<name>A0ACB8RFQ4_9AGAM</name>
<organism evidence="1 2">
    <name type="scientific">Auriscalpium vulgare</name>
    <dbReference type="NCBI Taxonomy" id="40419"/>
    <lineage>
        <taxon>Eukaryota</taxon>
        <taxon>Fungi</taxon>
        <taxon>Dikarya</taxon>
        <taxon>Basidiomycota</taxon>
        <taxon>Agaricomycotina</taxon>
        <taxon>Agaricomycetes</taxon>
        <taxon>Russulales</taxon>
        <taxon>Auriscalpiaceae</taxon>
        <taxon>Auriscalpium</taxon>
    </lineage>
</organism>